<evidence type="ECO:0008006" key="12">
    <source>
        <dbReference type="Google" id="ProtNLM"/>
    </source>
</evidence>
<dbReference type="EMBL" id="VLTO01000063">
    <property type="protein sequence ID" value="KAA0170115.1"/>
    <property type="molecule type" value="Genomic_DNA"/>
</dbReference>
<dbReference type="InterPro" id="IPR039119">
    <property type="entry name" value="ABT1/Esf2"/>
</dbReference>
<dbReference type="GO" id="GO:0005730">
    <property type="term" value="C:nucleolus"/>
    <property type="evidence" value="ECO:0007669"/>
    <property type="project" value="UniProtKB-SubCell"/>
</dbReference>
<sequence length="235" mass="26074">MDDTEAAAAVPAAAAASALPFAGSEESKRGVVYIARVPPFMKPAKVRHLLEAVGPTDRIYLVPEDDEKRRRRVKAGGNKKVRFVEGWVEFLRRADAKRAAEMLHNRPVISSGRGFHGSDLWSLKYLKHFGWHHLQEKLQYEQKLRAARLRAGLAAARRDNEAYLKRAEAAERIAGVERRKRKRASAEDAGTKGGAAAAAVEVEIRAKRAKAARNLKQTVPLRRPMGEAPPSKTDE</sequence>
<organism evidence="7 11">
    <name type="scientific">Cafeteria roenbergensis</name>
    <name type="common">Marine flagellate</name>
    <dbReference type="NCBI Taxonomy" id="33653"/>
    <lineage>
        <taxon>Eukaryota</taxon>
        <taxon>Sar</taxon>
        <taxon>Stramenopiles</taxon>
        <taxon>Bigyra</taxon>
        <taxon>Opalozoa</taxon>
        <taxon>Bicosoecida</taxon>
        <taxon>Cafeteriaceae</taxon>
        <taxon>Cafeteria</taxon>
    </lineage>
</organism>
<dbReference type="EMBL" id="VLTM01000052">
    <property type="protein sequence ID" value="KAA0159561.1"/>
    <property type="molecule type" value="Genomic_DNA"/>
</dbReference>
<evidence type="ECO:0000256" key="4">
    <source>
        <dbReference type="ARBA" id="ARBA00023242"/>
    </source>
</evidence>
<dbReference type="GO" id="GO:0000480">
    <property type="term" value="P:endonucleolytic cleavage in 5'-ETS of tricistronic rRNA transcript (SSU-rRNA, 5.8S rRNA, LSU-rRNA)"/>
    <property type="evidence" value="ECO:0007669"/>
    <property type="project" value="TreeGrafter"/>
</dbReference>
<dbReference type="InterPro" id="IPR034353">
    <property type="entry name" value="ABT1/ESF2_RRM"/>
</dbReference>
<dbReference type="Proteomes" id="UP000323011">
    <property type="component" value="Unassembled WGS sequence"/>
</dbReference>
<dbReference type="OMA" id="WREDLWC"/>
<proteinExistence type="inferred from homology"/>
<evidence type="ECO:0000313" key="11">
    <source>
        <dbReference type="Proteomes" id="UP000325113"/>
    </source>
</evidence>
<reference evidence="9 10" key="1">
    <citation type="submission" date="2019-07" db="EMBL/GenBank/DDBJ databases">
        <title>Genomes of Cafeteria roenbergensis.</title>
        <authorList>
            <person name="Fischer M.G."/>
            <person name="Hackl T."/>
            <person name="Roman M."/>
        </authorList>
    </citation>
    <scope>NUCLEOTIDE SEQUENCE [LARGE SCALE GENOMIC DNA]</scope>
    <source>
        <strain evidence="6 10">BVI</strain>
        <strain evidence="7 11">Cflag</strain>
        <strain evidence="8 9">E4-10P</strain>
    </source>
</reference>
<keyword evidence="4" id="KW-0539">Nucleus</keyword>
<comment type="similarity">
    <text evidence="2">Belongs to the ESF2/ABP1 family.</text>
</comment>
<evidence type="ECO:0000256" key="1">
    <source>
        <dbReference type="ARBA" id="ARBA00004604"/>
    </source>
</evidence>
<dbReference type="InterPro" id="IPR035979">
    <property type="entry name" value="RBD_domain_sf"/>
</dbReference>
<protein>
    <recommendedName>
        <fullName evidence="12">RRM domain-containing protein</fullName>
    </recommendedName>
</protein>
<dbReference type="Gene3D" id="3.30.70.330">
    <property type="match status" value="1"/>
</dbReference>
<evidence type="ECO:0000313" key="9">
    <source>
        <dbReference type="Proteomes" id="UP000322899"/>
    </source>
</evidence>
<evidence type="ECO:0000313" key="6">
    <source>
        <dbReference type="EMBL" id="KAA0154335.1"/>
    </source>
</evidence>
<dbReference type="GO" id="GO:0034462">
    <property type="term" value="P:small-subunit processome assembly"/>
    <property type="evidence" value="ECO:0007669"/>
    <property type="project" value="TreeGrafter"/>
</dbReference>
<accession>A0A5A8D6I4</accession>
<evidence type="ECO:0000313" key="10">
    <source>
        <dbReference type="Proteomes" id="UP000323011"/>
    </source>
</evidence>
<dbReference type="EMBL" id="VLTN01000012">
    <property type="protein sequence ID" value="KAA0154335.1"/>
    <property type="molecule type" value="Genomic_DNA"/>
</dbReference>
<dbReference type="GO" id="GO:0000472">
    <property type="term" value="P:endonucleolytic cleavage to generate mature 5'-end of SSU-rRNA from (SSU-rRNA, 5.8S rRNA, LSU-rRNA)"/>
    <property type="evidence" value="ECO:0007669"/>
    <property type="project" value="TreeGrafter"/>
</dbReference>
<evidence type="ECO:0000313" key="7">
    <source>
        <dbReference type="EMBL" id="KAA0159561.1"/>
    </source>
</evidence>
<evidence type="ECO:0000256" key="5">
    <source>
        <dbReference type="SAM" id="MobiDB-lite"/>
    </source>
</evidence>
<dbReference type="Proteomes" id="UP000322899">
    <property type="component" value="Unassembled WGS sequence"/>
</dbReference>
<keyword evidence="10" id="KW-1185">Reference proteome</keyword>
<evidence type="ECO:0000256" key="2">
    <source>
        <dbReference type="ARBA" id="ARBA00005819"/>
    </source>
</evidence>
<evidence type="ECO:0000256" key="3">
    <source>
        <dbReference type="ARBA" id="ARBA00022884"/>
    </source>
</evidence>
<dbReference type="AlphaFoldDB" id="A0A5A8D6I4"/>
<dbReference type="PANTHER" id="PTHR12311:SF7">
    <property type="entry name" value="ACTIVATOR OF BASAL TRANSCRIPTION 1"/>
    <property type="match status" value="1"/>
</dbReference>
<dbReference type="InterPro" id="IPR012677">
    <property type="entry name" value="Nucleotide-bd_a/b_plait_sf"/>
</dbReference>
<gene>
    <name evidence="8" type="ORF">FNF27_06707</name>
    <name evidence="6" type="ORF">FNF29_02555</name>
    <name evidence="7" type="ORF">FNF31_04800</name>
</gene>
<dbReference type="PANTHER" id="PTHR12311">
    <property type="entry name" value="ACTIVATOR OF BASAL TRANSCRIPTION 1"/>
    <property type="match status" value="1"/>
</dbReference>
<name>A0A5A8D6I4_CAFRO</name>
<feature type="region of interest" description="Disordered" evidence="5">
    <location>
        <begin position="213"/>
        <end position="235"/>
    </location>
</feature>
<dbReference type="GO" id="GO:0000447">
    <property type="term" value="P:endonucleolytic cleavage in ITS1 to separate SSU-rRNA from 5.8S rRNA and LSU-rRNA from tricistronic rRNA transcript (SSU-rRNA, 5.8S rRNA, LSU-rRNA)"/>
    <property type="evidence" value="ECO:0007669"/>
    <property type="project" value="TreeGrafter"/>
</dbReference>
<dbReference type="Proteomes" id="UP000325113">
    <property type="component" value="Unassembled WGS sequence"/>
</dbReference>
<comment type="subcellular location">
    <subcellularLocation>
        <location evidence="1">Nucleus</location>
        <location evidence="1">Nucleolus</location>
    </subcellularLocation>
</comment>
<evidence type="ECO:0000313" key="8">
    <source>
        <dbReference type="EMBL" id="KAA0170115.1"/>
    </source>
</evidence>
<dbReference type="OrthoDB" id="287393at2759"/>
<dbReference type="GO" id="GO:0003723">
    <property type="term" value="F:RNA binding"/>
    <property type="evidence" value="ECO:0007669"/>
    <property type="project" value="UniProtKB-KW"/>
</dbReference>
<keyword evidence="3" id="KW-0694">RNA-binding</keyword>
<comment type="caution">
    <text evidence="7">The sequence shown here is derived from an EMBL/GenBank/DDBJ whole genome shotgun (WGS) entry which is preliminary data.</text>
</comment>
<dbReference type="SUPFAM" id="SSF54928">
    <property type="entry name" value="RNA-binding domain, RBD"/>
    <property type="match status" value="1"/>
</dbReference>
<dbReference type="CDD" id="cd12263">
    <property type="entry name" value="RRM_ABT1_like"/>
    <property type="match status" value="1"/>
</dbReference>